<dbReference type="Pfam" id="PF06580">
    <property type="entry name" value="His_kinase"/>
    <property type="match status" value="1"/>
</dbReference>
<evidence type="ECO:0000256" key="15">
    <source>
        <dbReference type="SAM" id="Phobius"/>
    </source>
</evidence>
<evidence type="ECO:0000256" key="12">
    <source>
        <dbReference type="ARBA" id="ARBA00023012"/>
    </source>
</evidence>
<evidence type="ECO:0000256" key="7">
    <source>
        <dbReference type="ARBA" id="ARBA00022692"/>
    </source>
</evidence>
<keyword evidence="6" id="KW-0808">Transferase</keyword>
<dbReference type="Pfam" id="PF02743">
    <property type="entry name" value="dCache_1"/>
    <property type="match status" value="1"/>
</dbReference>
<dbReference type="Gene3D" id="3.30.565.10">
    <property type="entry name" value="Histidine kinase-like ATPase, C-terminal domain"/>
    <property type="match status" value="1"/>
</dbReference>
<dbReference type="InterPro" id="IPR010559">
    <property type="entry name" value="Sig_transdc_His_kin_internal"/>
</dbReference>
<reference evidence="18 19" key="1">
    <citation type="submission" date="2020-04" db="EMBL/GenBank/DDBJ databases">
        <title>Genome sequencing of novel species.</title>
        <authorList>
            <person name="Heo J."/>
            <person name="Kim S.-J."/>
            <person name="Kim J.-S."/>
            <person name="Hong S.-B."/>
            <person name="Kwon S.-W."/>
        </authorList>
    </citation>
    <scope>NUCLEOTIDE SEQUENCE [LARGE SCALE GENOMIC DNA]</scope>
    <source>
        <strain evidence="18 19">MFER-1</strain>
    </source>
</reference>
<dbReference type="EC" id="2.7.13.3" evidence="3"/>
<dbReference type="PROSITE" id="PS50885">
    <property type="entry name" value="HAMP"/>
    <property type="match status" value="1"/>
</dbReference>
<evidence type="ECO:0000256" key="5">
    <source>
        <dbReference type="ARBA" id="ARBA00022553"/>
    </source>
</evidence>
<organism evidence="18 19">
    <name type="scientific">Cohnella herbarum</name>
    <dbReference type="NCBI Taxonomy" id="2728023"/>
    <lineage>
        <taxon>Bacteria</taxon>
        <taxon>Bacillati</taxon>
        <taxon>Bacillota</taxon>
        <taxon>Bacilli</taxon>
        <taxon>Bacillales</taxon>
        <taxon>Paenibacillaceae</taxon>
        <taxon>Cohnella</taxon>
    </lineage>
</organism>
<evidence type="ECO:0000256" key="2">
    <source>
        <dbReference type="ARBA" id="ARBA00004651"/>
    </source>
</evidence>
<gene>
    <name evidence="18" type="ORF">HH215_32110</name>
</gene>
<evidence type="ECO:0000256" key="9">
    <source>
        <dbReference type="ARBA" id="ARBA00022777"/>
    </source>
</evidence>
<protein>
    <recommendedName>
        <fullName evidence="3">histidine kinase</fullName>
        <ecNumber evidence="3">2.7.13.3</ecNumber>
    </recommendedName>
</protein>
<keyword evidence="7 15" id="KW-0812">Transmembrane</keyword>
<dbReference type="PANTHER" id="PTHR34220">
    <property type="entry name" value="SENSOR HISTIDINE KINASE YPDA"/>
    <property type="match status" value="1"/>
</dbReference>
<dbReference type="InterPro" id="IPR003660">
    <property type="entry name" value="HAMP_dom"/>
</dbReference>
<feature type="coiled-coil region" evidence="14">
    <location>
        <begin position="325"/>
        <end position="364"/>
    </location>
</feature>
<keyword evidence="11 15" id="KW-1133">Transmembrane helix</keyword>
<sequence>MLFGFLLVMIIILTVVGIVTFDSVSTLLKNKAEVHIQQTAVQANGRLEGILEQIDSLTTLVSTDSYVQSLLLKEQNGHPATFTERQALPPIMNIVQTYADGVKSVELYSFDRRRIFPLDEAKLEDKISEERIDRATAEKGGIIWFGIDPSDSNSVLAIRRISLIDNNFSPGGYLLARINRDVFTFQEPLSGEGERETMLLVGNDGQIIASNDPSITEADTAEWSETESQTVNIDDQSYVLVRQQSEVTEWTLFILTPISAITKGISVLRTAIVVSAGIGTILFILLSLLLSTIITRPVFKLIKTMRGARLGVLKPTDVVSSTIEINELNRTYNQMVDNINELIRLVYEKELLQSRTELKALQAQINPHFLFNTLEALYWSLQEKSEDELAEFVVAMSDLFRYTIVGPNKDEWVSLNDELEHIERYLLIMKMRFGERLNWNIRTEAEYGSAMLPKLLIQPFVENAILHGVENKVGDGTVTVSVMRTNNDNELEITVEDNGAGMDQATLRSITESLEQGQAPSARKSGMGIGNVYRRIKLYYADEAGAQSRISIHSKVGEGTSVILTIPTGAGGLYENANDYDR</sequence>
<dbReference type="SMART" id="SM00387">
    <property type="entry name" value="HATPase_c"/>
    <property type="match status" value="1"/>
</dbReference>
<evidence type="ECO:0000256" key="11">
    <source>
        <dbReference type="ARBA" id="ARBA00022989"/>
    </source>
</evidence>
<keyword evidence="14" id="KW-0175">Coiled coil</keyword>
<keyword evidence="4" id="KW-1003">Cell membrane</keyword>
<evidence type="ECO:0000256" key="8">
    <source>
        <dbReference type="ARBA" id="ARBA00022741"/>
    </source>
</evidence>
<dbReference type="KEGG" id="cheb:HH215_32110"/>
<dbReference type="InterPro" id="IPR050640">
    <property type="entry name" value="Bact_2-comp_sensor_kinase"/>
</dbReference>
<keyword evidence="19" id="KW-1185">Reference proteome</keyword>
<feature type="domain" description="Histidine kinase" evidence="16">
    <location>
        <begin position="456"/>
        <end position="570"/>
    </location>
</feature>
<comment type="catalytic activity">
    <reaction evidence="1">
        <text>ATP + protein L-histidine = ADP + protein N-phospho-L-histidine.</text>
        <dbReference type="EC" id="2.7.13.3"/>
    </reaction>
</comment>
<evidence type="ECO:0000256" key="10">
    <source>
        <dbReference type="ARBA" id="ARBA00022840"/>
    </source>
</evidence>
<evidence type="ECO:0000256" key="13">
    <source>
        <dbReference type="ARBA" id="ARBA00023136"/>
    </source>
</evidence>
<dbReference type="AlphaFoldDB" id="A0A7Z2ZQD9"/>
<evidence type="ECO:0000259" key="16">
    <source>
        <dbReference type="PROSITE" id="PS50109"/>
    </source>
</evidence>
<name>A0A7Z2ZQD9_9BACL</name>
<dbReference type="EMBL" id="CP051680">
    <property type="protein sequence ID" value="QJD88446.1"/>
    <property type="molecule type" value="Genomic_DNA"/>
</dbReference>
<dbReference type="InterPro" id="IPR036890">
    <property type="entry name" value="HATPase_C_sf"/>
</dbReference>
<dbReference type="InterPro" id="IPR005467">
    <property type="entry name" value="His_kinase_dom"/>
</dbReference>
<evidence type="ECO:0000256" key="14">
    <source>
        <dbReference type="SAM" id="Coils"/>
    </source>
</evidence>
<dbReference type="InterPro" id="IPR003594">
    <property type="entry name" value="HATPase_dom"/>
</dbReference>
<dbReference type="SUPFAM" id="SSF55874">
    <property type="entry name" value="ATPase domain of HSP90 chaperone/DNA topoisomerase II/histidine kinase"/>
    <property type="match status" value="1"/>
</dbReference>
<evidence type="ECO:0000313" key="18">
    <source>
        <dbReference type="EMBL" id="QJD88446.1"/>
    </source>
</evidence>
<evidence type="ECO:0000259" key="17">
    <source>
        <dbReference type="PROSITE" id="PS50885"/>
    </source>
</evidence>
<dbReference type="Gene3D" id="6.10.340.10">
    <property type="match status" value="1"/>
</dbReference>
<dbReference type="PANTHER" id="PTHR34220:SF7">
    <property type="entry name" value="SENSOR HISTIDINE KINASE YPDA"/>
    <property type="match status" value="1"/>
</dbReference>
<dbReference type="Proteomes" id="UP000502248">
    <property type="component" value="Chromosome"/>
</dbReference>
<comment type="subcellular location">
    <subcellularLocation>
        <location evidence="2">Cell membrane</location>
        <topology evidence="2">Multi-pass membrane protein</topology>
    </subcellularLocation>
</comment>
<dbReference type="Pfam" id="PF02518">
    <property type="entry name" value="HATPase_c"/>
    <property type="match status" value="1"/>
</dbReference>
<dbReference type="InterPro" id="IPR033479">
    <property type="entry name" value="dCache_1"/>
</dbReference>
<keyword evidence="10" id="KW-0067">ATP-binding</keyword>
<keyword evidence="9 18" id="KW-0418">Kinase</keyword>
<keyword evidence="12" id="KW-0902">Two-component regulatory system</keyword>
<feature type="domain" description="HAMP" evidence="17">
    <location>
        <begin position="292"/>
        <end position="344"/>
    </location>
</feature>
<dbReference type="GO" id="GO:0005524">
    <property type="term" value="F:ATP binding"/>
    <property type="evidence" value="ECO:0007669"/>
    <property type="project" value="UniProtKB-KW"/>
</dbReference>
<dbReference type="PROSITE" id="PS50109">
    <property type="entry name" value="HIS_KIN"/>
    <property type="match status" value="1"/>
</dbReference>
<evidence type="ECO:0000256" key="3">
    <source>
        <dbReference type="ARBA" id="ARBA00012438"/>
    </source>
</evidence>
<keyword evidence="8" id="KW-0547">Nucleotide-binding</keyword>
<evidence type="ECO:0000256" key="4">
    <source>
        <dbReference type="ARBA" id="ARBA00022475"/>
    </source>
</evidence>
<evidence type="ECO:0000256" key="1">
    <source>
        <dbReference type="ARBA" id="ARBA00000085"/>
    </source>
</evidence>
<feature type="transmembrane region" description="Helical" evidence="15">
    <location>
        <begin position="272"/>
        <end position="299"/>
    </location>
</feature>
<keyword evidence="5" id="KW-0597">Phosphoprotein</keyword>
<keyword evidence="13 15" id="KW-0472">Membrane</keyword>
<evidence type="ECO:0000256" key="6">
    <source>
        <dbReference type="ARBA" id="ARBA00022679"/>
    </source>
</evidence>
<accession>A0A7Z2ZQD9</accession>
<evidence type="ECO:0000313" key="19">
    <source>
        <dbReference type="Proteomes" id="UP000502248"/>
    </source>
</evidence>
<dbReference type="GO" id="GO:0005886">
    <property type="term" value="C:plasma membrane"/>
    <property type="evidence" value="ECO:0007669"/>
    <property type="project" value="UniProtKB-SubCell"/>
</dbReference>
<dbReference type="SMART" id="SM00304">
    <property type="entry name" value="HAMP"/>
    <property type="match status" value="1"/>
</dbReference>
<proteinExistence type="predicted"/>
<dbReference type="GO" id="GO:0000155">
    <property type="term" value="F:phosphorelay sensor kinase activity"/>
    <property type="evidence" value="ECO:0007669"/>
    <property type="project" value="InterPro"/>
</dbReference>